<organism evidence="5 6">
    <name type="scientific">Elaeis guineensis var. tenera</name>
    <name type="common">Oil palm</name>
    <dbReference type="NCBI Taxonomy" id="51953"/>
    <lineage>
        <taxon>Eukaryota</taxon>
        <taxon>Viridiplantae</taxon>
        <taxon>Streptophyta</taxon>
        <taxon>Embryophyta</taxon>
        <taxon>Tracheophyta</taxon>
        <taxon>Spermatophyta</taxon>
        <taxon>Magnoliopsida</taxon>
        <taxon>Liliopsida</taxon>
        <taxon>Arecaceae</taxon>
        <taxon>Arecoideae</taxon>
        <taxon>Cocoseae</taxon>
        <taxon>Elaeidinae</taxon>
        <taxon>Elaeis</taxon>
    </lineage>
</organism>
<dbReference type="InterPro" id="IPR043561">
    <property type="entry name" value="LHW-like"/>
</dbReference>
<dbReference type="PANTHER" id="PTHR46196:SF4">
    <property type="entry name" value="TRANSCRIPTION FACTOR LHW"/>
    <property type="match status" value="1"/>
</dbReference>
<dbReference type="InterPro" id="IPR025610">
    <property type="entry name" value="MYC/MYB_N"/>
</dbReference>
<keyword evidence="1" id="KW-0805">Transcription regulation</keyword>
<accession>A0A6I9QMU2</accession>
<dbReference type="Pfam" id="PF23176">
    <property type="entry name" value="bHLH_LHW"/>
    <property type="match status" value="1"/>
</dbReference>
<dbReference type="InterPro" id="IPR011598">
    <property type="entry name" value="bHLH_dom"/>
</dbReference>
<dbReference type="Proteomes" id="UP000504607">
    <property type="component" value="Chromosome 2"/>
</dbReference>
<protein>
    <submittedName>
        <fullName evidence="6">Transcription factor LHW isoform X2</fullName>
    </submittedName>
</protein>
<gene>
    <name evidence="6" type="primary">LOC105038317</name>
</gene>
<feature type="region of interest" description="Disordered" evidence="3">
    <location>
        <begin position="715"/>
        <end position="751"/>
    </location>
</feature>
<dbReference type="RefSeq" id="XP_010912384.2">
    <property type="nucleotide sequence ID" value="XM_010914082.3"/>
</dbReference>
<feature type="compositionally biased region" description="Basic and acidic residues" evidence="3">
    <location>
        <begin position="738"/>
        <end position="751"/>
    </location>
</feature>
<name>A0A6I9QMU2_ELAGV</name>
<evidence type="ECO:0000259" key="4">
    <source>
        <dbReference type="PROSITE" id="PS50888"/>
    </source>
</evidence>
<evidence type="ECO:0000313" key="6">
    <source>
        <dbReference type="RefSeq" id="XP_010912384.2"/>
    </source>
</evidence>
<proteinExistence type="predicted"/>
<evidence type="ECO:0000256" key="1">
    <source>
        <dbReference type="ARBA" id="ARBA00023015"/>
    </source>
</evidence>
<dbReference type="GO" id="GO:0003700">
    <property type="term" value="F:DNA-binding transcription factor activity"/>
    <property type="evidence" value="ECO:0007669"/>
    <property type="project" value="InterPro"/>
</dbReference>
<dbReference type="GO" id="GO:0046983">
    <property type="term" value="F:protein dimerization activity"/>
    <property type="evidence" value="ECO:0007669"/>
    <property type="project" value="InterPro"/>
</dbReference>
<dbReference type="CDD" id="cd18915">
    <property type="entry name" value="bHLH_AtLHW_like"/>
    <property type="match status" value="1"/>
</dbReference>
<evidence type="ECO:0000256" key="3">
    <source>
        <dbReference type="SAM" id="MobiDB-lite"/>
    </source>
</evidence>
<evidence type="ECO:0000256" key="2">
    <source>
        <dbReference type="ARBA" id="ARBA00023163"/>
    </source>
</evidence>
<keyword evidence="2" id="KW-0804">Transcription</keyword>
<feature type="region of interest" description="Disordered" evidence="3">
    <location>
        <begin position="408"/>
        <end position="435"/>
    </location>
</feature>
<sequence>MGLMLREALKSLCAEIGWSYAVFWRAIGARNPMHLVWEDGYCERVLGISGFEAVDLLLKEQGLIRNHNNDHASELRGQSEDRVGMLVNKIMAAQVHVVGAGIVGQAALTGNHQWIIQDTLHDYGCIAEGLAEINHQFLAGIQTIAIIPVIPHGVVQLGATQMIIENIVFVNHVRSLFAQLAHVPGALFSDITQKTLSQRSQVHSSPAMQISYHQSTNTCTQSSENFPQMASEVTSTKQTITNKAMLLAGQFQPNVYPGVKSVHHANSQLGNRAAGAQIILSKPDESFIHQLPSVPSMEGQNQPLVLTSGASFSGLTFPEEQLLLMSNVRSADNTESALDNGKIDQLKSSKCNLSSSLKDPDVVHFFGTSGSLENANDPGNFGSLPDGTTESIRVSCAKSSLCGVAQMSNQRNHSNSSHGISGNSQQNQLSAMKNSQTVLTTEKQKVKNNLFQASHAPSSESDASDLCHNLLVGSLPAHRVSNSNCAWQDQRSCNVACGANVACTAHGQNLKNLDASEPPHTLNEKTSFLPMEPMSGNDLFDMLGLEDKTDYACGSLDDVLLWRDDLNACKLDADISSLSTQLDVCSTFDSLNDEIFCSQIFSVADSDQLLDAVISKFNSGAKQSSDDSMSCKTSITNIHISHHGDSPNIGQVDLLEQVQGENFVLAPMLVKPEKAASSYIKPACSLDKTEKCSQRVGFHKSQIRLWVESGQNVKSDSLSVSNGKKVEDIGKLNRKRPRPGESPRPRPKDRQMIQDRIKELREIVPNGAKCSIDALLEKTIKHMLFLQSVTKHVDKLKEIGEPKIISKEGGPLLKDNFDGGATWAFEVGAQSMVCPIIVEDLNPPRQMLVKMLCEERGFFLEIADFIRGLGLTIVKGVMEGRNNKVWARFIVELFCLSCM</sequence>
<evidence type="ECO:0000313" key="5">
    <source>
        <dbReference type="Proteomes" id="UP000504607"/>
    </source>
</evidence>
<feature type="compositionally biased region" description="Low complexity" evidence="3">
    <location>
        <begin position="412"/>
        <end position="428"/>
    </location>
</feature>
<dbReference type="Pfam" id="PF14215">
    <property type="entry name" value="bHLH-MYC_N"/>
    <property type="match status" value="1"/>
</dbReference>
<keyword evidence="5" id="KW-1185">Reference proteome</keyword>
<dbReference type="AlphaFoldDB" id="A0A6I9QMU2"/>
<dbReference type="PROSITE" id="PS50888">
    <property type="entry name" value="BHLH"/>
    <property type="match status" value="1"/>
</dbReference>
<feature type="domain" description="BHLH" evidence="4">
    <location>
        <begin position="737"/>
        <end position="786"/>
    </location>
</feature>
<dbReference type="PANTHER" id="PTHR46196">
    <property type="entry name" value="TRANSCRIPTION FACTOR BHLH155-LIKE ISOFORM X1-RELATED"/>
    <property type="match status" value="1"/>
</dbReference>
<reference evidence="6" key="1">
    <citation type="submission" date="2025-08" db="UniProtKB">
        <authorList>
            <consortium name="RefSeq"/>
        </authorList>
    </citation>
    <scope>IDENTIFICATION</scope>
</reference>